<accession>A0ABV9NP64</accession>
<protein>
    <recommendedName>
        <fullName evidence="3">DUF600 family protein</fullName>
    </recommendedName>
</protein>
<sequence length="124" mass="13442">MDKNALIMEIGRLIATDPAVADRPWDGYALVASYADGARRLAGFRYRDGAAAEPATPGAGALGTRLDALRAATRVPGKDDWNACVVKLRRATGKVTVDFDYEAPERWDVTPRTLADVAERARPQ</sequence>
<dbReference type="EMBL" id="JBHSGG010000033">
    <property type="protein sequence ID" value="MFC4728918.1"/>
    <property type="molecule type" value="Genomic_DNA"/>
</dbReference>
<evidence type="ECO:0000313" key="2">
    <source>
        <dbReference type="Proteomes" id="UP001595892"/>
    </source>
</evidence>
<comment type="caution">
    <text evidence="1">The sequence shown here is derived from an EMBL/GenBank/DDBJ whole genome shotgun (WGS) entry which is preliminary data.</text>
</comment>
<keyword evidence="2" id="KW-1185">Reference proteome</keyword>
<evidence type="ECO:0008006" key="3">
    <source>
        <dbReference type="Google" id="ProtNLM"/>
    </source>
</evidence>
<dbReference type="SUPFAM" id="SSF160424">
    <property type="entry name" value="BH3703-like"/>
    <property type="match status" value="1"/>
</dbReference>
<dbReference type="RefSeq" id="WP_377004985.1">
    <property type="nucleotide sequence ID" value="NZ_JBHSGG010000033.1"/>
</dbReference>
<dbReference type="Proteomes" id="UP001595892">
    <property type="component" value="Unassembled WGS sequence"/>
</dbReference>
<reference evidence="2" key="1">
    <citation type="journal article" date="2019" name="Int. J. Syst. Evol. Microbiol.">
        <title>The Global Catalogue of Microorganisms (GCM) 10K type strain sequencing project: providing services to taxonomists for standard genome sequencing and annotation.</title>
        <authorList>
            <consortium name="The Broad Institute Genomics Platform"/>
            <consortium name="The Broad Institute Genome Sequencing Center for Infectious Disease"/>
            <person name="Wu L."/>
            <person name="Ma J."/>
        </authorList>
    </citation>
    <scope>NUCLEOTIDE SEQUENCE [LARGE SCALE GENOMIC DNA]</scope>
    <source>
        <strain evidence="2">CGMCC 1.13574</strain>
    </source>
</reference>
<name>A0ABV9NP64_9GAMM</name>
<gene>
    <name evidence="1" type="ORF">ACFO3Q_12150</name>
</gene>
<proteinExistence type="predicted"/>
<evidence type="ECO:0000313" key="1">
    <source>
        <dbReference type="EMBL" id="MFC4728918.1"/>
    </source>
</evidence>
<organism evidence="1 2">
    <name type="scientific">Coralloluteibacterium thermophilum</name>
    <dbReference type="NCBI Taxonomy" id="2707049"/>
    <lineage>
        <taxon>Bacteria</taxon>
        <taxon>Pseudomonadati</taxon>
        <taxon>Pseudomonadota</taxon>
        <taxon>Gammaproteobacteria</taxon>
        <taxon>Lysobacterales</taxon>
        <taxon>Lysobacteraceae</taxon>
        <taxon>Coralloluteibacterium</taxon>
    </lineage>
</organism>
<dbReference type="InterPro" id="IPR036170">
    <property type="entry name" value="YezG-like_sf"/>
</dbReference>